<feature type="region of interest" description="Disordered" evidence="1">
    <location>
        <begin position="1"/>
        <end position="29"/>
    </location>
</feature>
<organism evidence="2 3">
    <name type="scientific">Chaetomium globosum (strain ATCC 6205 / CBS 148.51 / DSM 1962 / NBRC 6347 / NRRL 1970)</name>
    <name type="common">Soil fungus</name>
    <dbReference type="NCBI Taxonomy" id="306901"/>
    <lineage>
        <taxon>Eukaryota</taxon>
        <taxon>Fungi</taxon>
        <taxon>Dikarya</taxon>
        <taxon>Ascomycota</taxon>
        <taxon>Pezizomycotina</taxon>
        <taxon>Sordariomycetes</taxon>
        <taxon>Sordariomycetidae</taxon>
        <taxon>Sordariales</taxon>
        <taxon>Chaetomiaceae</taxon>
        <taxon>Chaetomium</taxon>
    </lineage>
</organism>
<name>Q2HE02_CHAGB</name>
<dbReference type="AlphaFoldDB" id="Q2HE02"/>
<protein>
    <submittedName>
        <fullName evidence="2">Uncharacterized protein</fullName>
    </submittedName>
</protein>
<accession>Q2HE02</accession>
<dbReference type="EMBL" id="CH408029">
    <property type="protein sequence ID" value="EAQ93317.1"/>
    <property type="molecule type" value="Genomic_DNA"/>
</dbReference>
<proteinExistence type="predicted"/>
<gene>
    <name evidence="2" type="ORF">CHGG_01552</name>
</gene>
<feature type="compositionally biased region" description="Basic and acidic residues" evidence="1">
    <location>
        <begin position="110"/>
        <end position="128"/>
    </location>
</feature>
<sequence length="322" mass="36232">MSSGDRYGRSSDHENAEERALRRMRDLKDARKRQYEKLNDWVREQEAAMARLRPARDRAEASHETVMSMVKKLKNKEAELQLMADSTTETKFRRSKNRPATDGRGNMTPEARRQYEEDRERRRRLTQREYDNLLEMYRRYKSEDQEAQEAYEQLKDKLKHNEGHIKKVKQHIQELEAEIDELEEYLHGQERRRRQQDQNPKFPPPDGSGGGSSGGYGGGSRGRDAPFGYGGGGYVARYDAGSRGGSGHGSQAYGGSGGYHRAAGQTHATPDGKTKQDVAGRLAALDLGGEKHRRESKPTASKTSKTKSAAGTTAGGSRSSRR</sequence>
<dbReference type="VEuPathDB" id="FungiDB:CHGG_01552"/>
<feature type="compositionally biased region" description="Low complexity" evidence="1">
    <location>
        <begin position="299"/>
        <end position="322"/>
    </location>
</feature>
<feature type="region of interest" description="Disordered" evidence="1">
    <location>
        <begin position="76"/>
        <end position="128"/>
    </location>
</feature>
<feature type="compositionally biased region" description="Gly residues" evidence="1">
    <location>
        <begin position="207"/>
        <end position="220"/>
    </location>
</feature>
<dbReference type="GeneID" id="4387552"/>
<evidence type="ECO:0000256" key="1">
    <source>
        <dbReference type="SAM" id="MobiDB-lite"/>
    </source>
</evidence>
<reference evidence="3" key="1">
    <citation type="journal article" date="2015" name="Genome Announc.">
        <title>Draft genome sequence of the cellulolytic fungus Chaetomium globosum.</title>
        <authorList>
            <person name="Cuomo C.A."/>
            <person name="Untereiner W.A."/>
            <person name="Ma L.-J."/>
            <person name="Grabherr M."/>
            <person name="Birren B.W."/>
        </authorList>
    </citation>
    <scope>NUCLEOTIDE SEQUENCE [LARGE SCALE GENOMIC DNA]</scope>
    <source>
        <strain evidence="3">ATCC 6205 / CBS 148.51 / DSM 1962 / NBRC 6347 / NRRL 1970</strain>
    </source>
</reference>
<evidence type="ECO:0000313" key="2">
    <source>
        <dbReference type="EMBL" id="EAQ93317.1"/>
    </source>
</evidence>
<feature type="region of interest" description="Disordered" evidence="1">
    <location>
        <begin position="186"/>
        <end position="322"/>
    </location>
</feature>
<keyword evidence="3" id="KW-1185">Reference proteome</keyword>
<evidence type="ECO:0000313" key="3">
    <source>
        <dbReference type="Proteomes" id="UP000001056"/>
    </source>
</evidence>
<dbReference type="Proteomes" id="UP000001056">
    <property type="component" value="Unassembled WGS sequence"/>
</dbReference>
<dbReference type="InParanoid" id="Q2HE02"/>
<feature type="compositionally biased region" description="Basic and acidic residues" evidence="1">
    <location>
        <begin position="288"/>
        <end position="297"/>
    </location>
</feature>
<dbReference type="HOGENOM" id="CLU_863315_0_0_1"/>
<feature type="compositionally biased region" description="Gly residues" evidence="1">
    <location>
        <begin position="242"/>
        <end position="258"/>
    </location>
</feature>
<dbReference type="RefSeq" id="XP_001220773.1">
    <property type="nucleotide sequence ID" value="XM_001220772.1"/>
</dbReference>